<reference evidence="2 3" key="1">
    <citation type="submission" date="2019-03" db="EMBL/GenBank/DDBJ databases">
        <title>Draft genome sequences of novel Actinobacteria.</title>
        <authorList>
            <person name="Sahin N."/>
            <person name="Ay H."/>
            <person name="Saygin H."/>
        </authorList>
    </citation>
    <scope>NUCLEOTIDE SEQUENCE [LARGE SCALE GENOMIC DNA]</scope>
    <source>
        <strain evidence="2 3">H3C3</strain>
    </source>
</reference>
<dbReference type="AlphaFoldDB" id="A0A4R5A802"/>
<comment type="caution">
    <text evidence="2">The sequence shown here is derived from an EMBL/GenBank/DDBJ whole genome shotgun (WGS) entry which is preliminary data.</text>
</comment>
<accession>A0A4R5A802</accession>
<keyword evidence="3" id="KW-1185">Reference proteome</keyword>
<dbReference type="GO" id="GO:0003677">
    <property type="term" value="F:DNA binding"/>
    <property type="evidence" value="ECO:0007669"/>
    <property type="project" value="InterPro"/>
</dbReference>
<dbReference type="SMART" id="SM00530">
    <property type="entry name" value="HTH_XRE"/>
    <property type="match status" value="1"/>
</dbReference>
<dbReference type="CDD" id="cd00093">
    <property type="entry name" value="HTH_XRE"/>
    <property type="match status" value="1"/>
</dbReference>
<feature type="domain" description="HTH cro/C1-type" evidence="1">
    <location>
        <begin position="8"/>
        <end position="61"/>
    </location>
</feature>
<sequence length="419" mass="45397">MATLADVLRDAIADRNMSLRAVARAAPCDPGHLSHIARGHYPPSKSLARALERVLGIPGRLTPFLASEEAAEEATVEGDNPGETDADVRRRQVIRMLTTLGISGAVSGTSESVRQLLAQLLDSESRDLDAWHLTISDHLYALRTRPAASAREGLVIDLLAIEQQLRIASASKSIELQRVIAALSMIHANVLTRLGEHGESIHWSRTANAAADASGDLELGLLTRAMEASLGLYGQRDPVTVLQLTINAQQNSGKALSIGRARIDLAHTKALSMLGRHEEAKRCLQPLLTSAPPPANTGIMPTLHRNHQAVWFAESWVRSYAGEEAHADHARDQVLSTNPSHEYYAKVRLHEALCATVNGAIGRGIGRAIEIFDELPPAHRTQMIIETGEEILRAVPLDLRGRPVVRDLRAIMNGAAPLT</sequence>
<protein>
    <submittedName>
        <fullName evidence="2">XRE family transcriptional regulator</fullName>
    </submittedName>
</protein>
<organism evidence="2 3">
    <name type="scientific">Actinomadura rubrisoli</name>
    <dbReference type="NCBI Taxonomy" id="2530368"/>
    <lineage>
        <taxon>Bacteria</taxon>
        <taxon>Bacillati</taxon>
        <taxon>Actinomycetota</taxon>
        <taxon>Actinomycetes</taxon>
        <taxon>Streptosporangiales</taxon>
        <taxon>Thermomonosporaceae</taxon>
        <taxon>Actinomadura</taxon>
    </lineage>
</organism>
<evidence type="ECO:0000313" key="3">
    <source>
        <dbReference type="Proteomes" id="UP000294513"/>
    </source>
</evidence>
<dbReference type="Proteomes" id="UP000294513">
    <property type="component" value="Unassembled WGS sequence"/>
</dbReference>
<evidence type="ECO:0000259" key="1">
    <source>
        <dbReference type="PROSITE" id="PS50943"/>
    </source>
</evidence>
<dbReference type="SUPFAM" id="SSF47413">
    <property type="entry name" value="lambda repressor-like DNA-binding domains"/>
    <property type="match status" value="1"/>
</dbReference>
<proteinExistence type="predicted"/>
<dbReference type="RefSeq" id="WP_131902594.1">
    <property type="nucleotide sequence ID" value="NZ_SMKU01000375.1"/>
</dbReference>
<dbReference type="OrthoDB" id="3462308at2"/>
<dbReference type="InterPro" id="IPR001387">
    <property type="entry name" value="Cro/C1-type_HTH"/>
</dbReference>
<gene>
    <name evidence="2" type="ORF">E1298_39980</name>
</gene>
<evidence type="ECO:0000313" key="2">
    <source>
        <dbReference type="EMBL" id="TDD66784.1"/>
    </source>
</evidence>
<dbReference type="EMBL" id="SMKU01000375">
    <property type="protein sequence ID" value="TDD66784.1"/>
    <property type="molecule type" value="Genomic_DNA"/>
</dbReference>
<dbReference type="PROSITE" id="PS50943">
    <property type="entry name" value="HTH_CROC1"/>
    <property type="match status" value="1"/>
</dbReference>
<name>A0A4R5A802_9ACTN</name>
<dbReference type="Gene3D" id="1.10.260.40">
    <property type="entry name" value="lambda repressor-like DNA-binding domains"/>
    <property type="match status" value="1"/>
</dbReference>
<dbReference type="InterPro" id="IPR010982">
    <property type="entry name" value="Lambda_DNA-bd_dom_sf"/>
</dbReference>